<organism evidence="1 2">
    <name type="scientific">Prunus armeniaca</name>
    <name type="common">Apricot</name>
    <name type="synonym">Armeniaca vulgaris</name>
    <dbReference type="NCBI Taxonomy" id="36596"/>
    <lineage>
        <taxon>Eukaryota</taxon>
        <taxon>Viridiplantae</taxon>
        <taxon>Streptophyta</taxon>
        <taxon>Embryophyta</taxon>
        <taxon>Tracheophyta</taxon>
        <taxon>Spermatophyta</taxon>
        <taxon>Magnoliopsida</taxon>
        <taxon>eudicotyledons</taxon>
        <taxon>Gunneridae</taxon>
        <taxon>Pentapetalae</taxon>
        <taxon>rosids</taxon>
        <taxon>fabids</taxon>
        <taxon>Rosales</taxon>
        <taxon>Rosaceae</taxon>
        <taxon>Amygdaloideae</taxon>
        <taxon>Amygdaleae</taxon>
        <taxon>Prunus</taxon>
    </lineage>
</organism>
<dbReference type="EMBL" id="CAEKDK010000005">
    <property type="protein sequence ID" value="CAB4279779.1"/>
    <property type="molecule type" value="Genomic_DNA"/>
</dbReference>
<gene>
    <name evidence="1" type="ORF">CURHAP_LOCUS32392</name>
</gene>
<protein>
    <submittedName>
        <fullName evidence="1">Uncharacterized protein</fullName>
    </submittedName>
</protein>
<dbReference type="AlphaFoldDB" id="A0A6J5UT51"/>
<name>A0A6J5UT51_PRUAR</name>
<evidence type="ECO:0000313" key="2">
    <source>
        <dbReference type="Proteomes" id="UP000507222"/>
    </source>
</evidence>
<sequence>MGRTISIQKLKLSRTLKKALESPDTPKLDLASVFGKFDSPKTQKAGRLFELQTMAIADALGQAVSGSLVHEKAKQGV</sequence>
<dbReference type="Proteomes" id="UP000507222">
    <property type="component" value="Unassembled WGS sequence"/>
</dbReference>
<proteinExistence type="predicted"/>
<accession>A0A6J5UT51</accession>
<evidence type="ECO:0000313" key="1">
    <source>
        <dbReference type="EMBL" id="CAB4279779.1"/>
    </source>
</evidence>
<reference evidence="1 2" key="1">
    <citation type="submission" date="2020-05" db="EMBL/GenBank/DDBJ databases">
        <authorList>
            <person name="Campoy J."/>
            <person name="Schneeberger K."/>
            <person name="Spophaly S."/>
        </authorList>
    </citation>
    <scope>NUCLEOTIDE SEQUENCE [LARGE SCALE GENOMIC DNA]</scope>
    <source>
        <strain evidence="1">PruArmRojPasFocal</strain>
    </source>
</reference>